<organism evidence="2 3">
    <name type="scientific">Mikania micrantha</name>
    <name type="common">bitter vine</name>
    <dbReference type="NCBI Taxonomy" id="192012"/>
    <lineage>
        <taxon>Eukaryota</taxon>
        <taxon>Viridiplantae</taxon>
        <taxon>Streptophyta</taxon>
        <taxon>Embryophyta</taxon>
        <taxon>Tracheophyta</taxon>
        <taxon>Spermatophyta</taxon>
        <taxon>Magnoliopsida</taxon>
        <taxon>eudicotyledons</taxon>
        <taxon>Gunneridae</taxon>
        <taxon>Pentapetalae</taxon>
        <taxon>asterids</taxon>
        <taxon>campanulids</taxon>
        <taxon>Asterales</taxon>
        <taxon>Asteraceae</taxon>
        <taxon>Asteroideae</taxon>
        <taxon>Heliantheae alliance</taxon>
        <taxon>Eupatorieae</taxon>
        <taxon>Mikania</taxon>
    </lineage>
</organism>
<comment type="caution">
    <text evidence="2">The sequence shown here is derived from an EMBL/GenBank/DDBJ whole genome shotgun (WGS) entry which is preliminary data.</text>
</comment>
<accession>A0A5N6M757</accession>
<keyword evidence="3" id="KW-1185">Reference proteome</keyword>
<proteinExistence type="predicted"/>
<dbReference type="Proteomes" id="UP000326396">
    <property type="component" value="Linkage Group LG6"/>
</dbReference>
<dbReference type="InterPro" id="IPR056924">
    <property type="entry name" value="SH3_Tf2-1"/>
</dbReference>
<dbReference type="PANTHER" id="PTHR46148:SF60">
    <property type="entry name" value="CHROMO DOMAIN-CONTAINING PROTEIN"/>
    <property type="match status" value="1"/>
</dbReference>
<dbReference type="EMBL" id="SZYD01000016">
    <property type="protein sequence ID" value="KAD3336465.1"/>
    <property type="molecule type" value="Genomic_DNA"/>
</dbReference>
<sequence length="168" mass="19469">MDFVTRLLKIFRKNDAIWVIVDRLSKSAHFLPIQQGHSDEVGEKTIEGPELVQITNEKVVIARERLKEVQSIQKSYVDKHRRSLEFQVGDKVFLKVSPCRGVCRFGLKGKLSPRFIGPFEVLERVGEVSYRLALPPQLSHLHNVFHISLLREYNYHPLHVVNYPISDI</sequence>
<gene>
    <name evidence="2" type="ORF">E3N88_31984</name>
</gene>
<feature type="domain" description="Tf2-1-like SH3-like" evidence="1">
    <location>
        <begin position="89"/>
        <end position="153"/>
    </location>
</feature>
<dbReference type="AlphaFoldDB" id="A0A5N6M757"/>
<dbReference type="OrthoDB" id="1000448at2759"/>
<dbReference type="PANTHER" id="PTHR46148">
    <property type="entry name" value="CHROMO DOMAIN-CONTAINING PROTEIN"/>
    <property type="match status" value="1"/>
</dbReference>
<reference evidence="2 3" key="1">
    <citation type="submission" date="2019-05" db="EMBL/GenBank/DDBJ databases">
        <title>Mikania micrantha, genome provides insights into the molecular mechanism of rapid growth.</title>
        <authorList>
            <person name="Liu B."/>
        </authorList>
    </citation>
    <scope>NUCLEOTIDE SEQUENCE [LARGE SCALE GENOMIC DNA]</scope>
    <source>
        <strain evidence="2">NLD-2019</strain>
        <tissue evidence="2">Leaf</tissue>
    </source>
</reference>
<name>A0A5N6M757_9ASTR</name>
<protein>
    <recommendedName>
        <fullName evidence="1">Tf2-1-like SH3-like domain-containing protein</fullName>
    </recommendedName>
</protein>
<dbReference type="Pfam" id="PF24626">
    <property type="entry name" value="SH3_Tf2-1"/>
    <property type="match status" value="1"/>
</dbReference>
<evidence type="ECO:0000313" key="3">
    <source>
        <dbReference type="Proteomes" id="UP000326396"/>
    </source>
</evidence>
<evidence type="ECO:0000313" key="2">
    <source>
        <dbReference type="EMBL" id="KAD3336465.1"/>
    </source>
</evidence>
<evidence type="ECO:0000259" key="1">
    <source>
        <dbReference type="Pfam" id="PF24626"/>
    </source>
</evidence>